<gene>
    <name evidence="2" type="primary">murT</name>
    <name evidence="5" type="ORF">OBO34_04635</name>
    <name evidence="6" type="ORF">OBO34_12785</name>
</gene>
<keyword evidence="2" id="KW-0547">Nucleotide-binding</keyword>
<protein>
    <recommendedName>
        <fullName evidence="2">Lipid II isoglutaminyl synthase (glutamine-hydrolyzing) subunit MurT</fullName>
        <ecNumber evidence="2">6.3.5.13</ecNumber>
    </recommendedName>
</protein>
<dbReference type="SUPFAM" id="SSF53623">
    <property type="entry name" value="MurD-like peptide ligases, catalytic domain"/>
    <property type="match status" value="1"/>
</dbReference>
<feature type="binding site" evidence="2">
    <location>
        <position position="237"/>
    </location>
    <ligand>
        <name>Zn(2+)</name>
        <dbReference type="ChEBI" id="CHEBI:29105"/>
    </ligand>
</feature>
<feature type="domain" description="Lipid II isoglutaminyl synthase (glutamine-hydrolyzing) subunit MurT C-terminal" evidence="4">
    <location>
        <begin position="324"/>
        <end position="430"/>
    </location>
</feature>
<dbReference type="HAMAP" id="MF_02214">
    <property type="entry name" value="Lipid_II_synth_MurT"/>
    <property type="match status" value="1"/>
</dbReference>
<dbReference type="GO" id="GO:0005524">
    <property type="term" value="F:ATP binding"/>
    <property type="evidence" value="ECO:0007669"/>
    <property type="project" value="UniProtKB-UniRule"/>
</dbReference>
<keyword evidence="7" id="KW-1185">Reference proteome</keyword>
<dbReference type="InterPro" id="IPR043703">
    <property type="entry name" value="Lipid_II_synth_MurT"/>
</dbReference>
<keyword evidence="2" id="KW-0573">Peptidoglycan synthesis</keyword>
<evidence type="ECO:0000313" key="5">
    <source>
        <dbReference type="EMBL" id="MCU7377641.1"/>
    </source>
</evidence>
<keyword evidence="2" id="KW-0133">Cell shape</keyword>
<evidence type="ECO:0000313" key="7">
    <source>
        <dbReference type="Proteomes" id="UP001065549"/>
    </source>
</evidence>
<name>A0A9J6QKH4_9FIRM</name>
<dbReference type="AlphaFoldDB" id="A0A9J6QKH4"/>
<dbReference type="InterPro" id="IPR036565">
    <property type="entry name" value="Mur-like_cat_sf"/>
</dbReference>
<reference evidence="5" key="1">
    <citation type="submission" date="2022-09" db="EMBL/GenBank/DDBJ databases">
        <title>Culturomic study of gut microbiota in children with autism spectrum disorder.</title>
        <authorList>
            <person name="Efimov B.A."/>
            <person name="Chaplin A.V."/>
            <person name="Sokolova S.R."/>
            <person name="Pikina A.P."/>
            <person name="Korzhanova M."/>
            <person name="Belova V."/>
            <person name="Korostin D."/>
        </authorList>
    </citation>
    <scope>NUCLEOTIDE SEQUENCE</scope>
    <source>
        <strain evidence="5">ASD5510</strain>
    </source>
</reference>
<comment type="subunit">
    <text evidence="2">Forms a heterodimer with GatD.</text>
</comment>
<keyword evidence="2" id="KW-0961">Cell wall biogenesis/degradation</keyword>
<sequence>MHIRRLIAVWSAHLIKWACRIIGKQGETLAGKAALFIDPGILTALAKEVRNSIIVVCGTNGKSTTNTLLASVLEAEGGKVICNRTGSNMLSGVASAFVLGAGAGGHLDADYACIEIDEASAVKVIPHFKPDCMILTNLFPDQLDRYGDMDAAMELLSRAIELAPKMKLLINGDEPVSAYLARKNQNPVFTYGIGAKVWECQDTKEIRAGQFCKCCGEKLQYRFYHYSQLGDYYCPKCDFRRPALDFDAAQVRFSEGMSFSIRDYRVETDWEDFYSVYNLLAVYSAAYLAGAPLKNFNQVLEHYKPPLGRNERFEIGGTNVMLKLAKNQVGFDQNIRALLTDPLPKDLIIVINDNSQDGTDVSWIWDVDFGRLGAANPASVTVSGIRCLDMCLRLKYAEMASEIEPDLETAIRSKLKDGAGNLYLLVNYTGLYAAHKILRRMEGKSDESYNRTSVS</sequence>
<keyword evidence="2" id="KW-0067">ATP-binding</keyword>
<comment type="function">
    <text evidence="2">The lipid II isoglutaminyl synthase complex catalyzes the formation of alpha-D-isoglutamine in the cell wall lipid II stem peptide. The MurT subunit catalyzes the ATP-dependent amidation of D-glutamate residue of lipid II, converting it to an isoglutamine residue.</text>
</comment>
<dbReference type="EMBL" id="JAOSHN010000002">
    <property type="protein sequence ID" value="MCU7377641.1"/>
    <property type="molecule type" value="Genomic_DNA"/>
</dbReference>
<comment type="catalytic activity">
    <reaction evidence="2">
        <text>beta-D-GlcNAc-(1-&gt;4)-Mur2Ac(oyl-L-Ala-gamma-D-Glu-L-Lys-D-Ala-D-Ala)-di-trans,octa-cis-undecaprenyl diphosphate + ATP = beta-D-GlcNAc-(1-&gt;4)-Mur2Ac(oyl-L-Ala-gamma-D-O-P-Glu-L-Lys-D-Ala-D-Ala)-di-trans,octa-cis-undecaprenyl diphosphate + ADP</text>
        <dbReference type="Rhea" id="RHEA:59488"/>
        <dbReference type="ChEBI" id="CHEBI:30616"/>
        <dbReference type="ChEBI" id="CHEBI:60033"/>
        <dbReference type="ChEBI" id="CHEBI:143132"/>
        <dbReference type="ChEBI" id="CHEBI:456216"/>
    </reaction>
</comment>
<keyword evidence="2" id="KW-0479">Metal-binding</keyword>
<evidence type="ECO:0000259" key="4">
    <source>
        <dbReference type="Pfam" id="PF08353"/>
    </source>
</evidence>
<dbReference type="InterPro" id="IPR013221">
    <property type="entry name" value="Mur_ligase_cen"/>
</dbReference>
<dbReference type="PANTHER" id="PTHR23135">
    <property type="entry name" value="MUR LIGASE FAMILY MEMBER"/>
    <property type="match status" value="1"/>
</dbReference>
<keyword evidence="2" id="KW-0862">Zinc</keyword>
<dbReference type="PANTHER" id="PTHR23135:SF7">
    <property type="entry name" value="LIPID II ISOGLUTAMINYL SYNTHASE (GLUTAMINE-HYDROLYZING) SUBUNIT MURT"/>
    <property type="match status" value="1"/>
</dbReference>
<dbReference type="Proteomes" id="UP001065549">
    <property type="component" value="Unassembled WGS sequence"/>
</dbReference>
<dbReference type="GO" id="GO:0008270">
    <property type="term" value="F:zinc ion binding"/>
    <property type="evidence" value="ECO:0007669"/>
    <property type="project" value="UniProtKB-UniRule"/>
</dbReference>
<dbReference type="EMBL" id="JAOSHN010000005">
    <property type="protein sequence ID" value="MCU7379222.1"/>
    <property type="molecule type" value="Genomic_DNA"/>
</dbReference>
<dbReference type="RefSeq" id="WP_253020091.1">
    <property type="nucleotide sequence ID" value="NZ_JAOSHN010000002.1"/>
</dbReference>
<evidence type="ECO:0000313" key="6">
    <source>
        <dbReference type="EMBL" id="MCU7379222.1"/>
    </source>
</evidence>
<comment type="similarity">
    <text evidence="2">Belongs to the MurCDEF family. MurT subfamily.</text>
</comment>
<dbReference type="GO" id="GO:0140282">
    <property type="term" value="F:carbon-nitrogen ligase activity on lipid II"/>
    <property type="evidence" value="ECO:0007669"/>
    <property type="project" value="UniProtKB-UniRule"/>
</dbReference>
<comment type="catalytic activity">
    <reaction evidence="2">
        <text>beta-D-GlcNAc-(1-&gt;4)-Mur2Ac(oyl-L-Ala-gamma-D-Glu-L-Lys-D-Ala-D-Ala)-di-trans,octa-cis-undecaprenyl diphosphate + L-glutamine + ATP + H2O = beta-D-GlcNAc-(1-&gt;4)-Mur2Ac(oyl-L-Ala-D-isoglutaminyl-L-Lys-D-Ala-D-Ala)-di-trans,octa-cis-undecaprenyl diphosphate + L-glutamate + ADP + phosphate + H(+)</text>
        <dbReference type="Rhea" id="RHEA:57928"/>
        <dbReference type="ChEBI" id="CHEBI:15377"/>
        <dbReference type="ChEBI" id="CHEBI:15378"/>
        <dbReference type="ChEBI" id="CHEBI:29985"/>
        <dbReference type="ChEBI" id="CHEBI:30616"/>
        <dbReference type="ChEBI" id="CHEBI:43474"/>
        <dbReference type="ChEBI" id="CHEBI:58359"/>
        <dbReference type="ChEBI" id="CHEBI:60033"/>
        <dbReference type="ChEBI" id="CHEBI:62233"/>
        <dbReference type="ChEBI" id="CHEBI:456216"/>
        <dbReference type="EC" id="6.3.5.13"/>
    </reaction>
</comment>
<dbReference type="EC" id="6.3.5.13" evidence="2"/>
<feature type="active site" evidence="2">
    <location>
        <position position="360"/>
    </location>
</feature>
<feature type="binding site" evidence="2">
    <location>
        <position position="234"/>
    </location>
    <ligand>
        <name>Zn(2+)</name>
        <dbReference type="ChEBI" id="CHEBI:29105"/>
    </ligand>
</feature>
<accession>A0A9J6QKH4</accession>
<comment type="caution">
    <text evidence="5">The sequence shown here is derived from an EMBL/GenBank/DDBJ whole genome shotgun (WGS) entry which is preliminary data.</text>
</comment>
<feature type="domain" description="Mur ligase central" evidence="3">
    <location>
        <begin position="56"/>
        <end position="207"/>
    </location>
</feature>
<dbReference type="Pfam" id="PF08245">
    <property type="entry name" value="Mur_ligase_M"/>
    <property type="match status" value="1"/>
</dbReference>
<dbReference type="GO" id="GO:0071555">
    <property type="term" value="P:cell wall organization"/>
    <property type="evidence" value="ECO:0007669"/>
    <property type="project" value="UniProtKB-KW"/>
</dbReference>
<dbReference type="InterPro" id="IPR013564">
    <property type="entry name" value="MurT_C"/>
</dbReference>
<evidence type="ECO:0000256" key="1">
    <source>
        <dbReference type="ARBA" id="ARBA00004752"/>
    </source>
</evidence>
<comment type="catalytic activity">
    <reaction evidence="2">
        <text>beta-D-GlcNAc-(1-&gt;4)-Mur2Ac(oyl-L-Ala-gamma-D-O-P-Glu-L-Lys-D-Ala-D-Ala)-di-trans,octa-cis-undecaprenyl diphosphate + NH4(+) = beta-D-GlcNAc-(1-&gt;4)-Mur2Ac(oyl-L-Ala-D-isoglutaminyl-L-Lys-D-Ala-D-Ala)-di-trans,octa-cis-undecaprenyl diphosphate + phosphate + H(+)</text>
        <dbReference type="Rhea" id="RHEA:57932"/>
        <dbReference type="ChEBI" id="CHEBI:15378"/>
        <dbReference type="ChEBI" id="CHEBI:28938"/>
        <dbReference type="ChEBI" id="CHEBI:43474"/>
        <dbReference type="ChEBI" id="CHEBI:62233"/>
        <dbReference type="ChEBI" id="CHEBI:143132"/>
    </reaction>
</comment>
<evidence type="ECO:0000259" key="3">
    <source>
        <dbReference type="Pfam" id="PF08245"/>
    </source>
</evidence>
<evidence type="ECO:0000256" key="2">
    <source>
        <dbReference type="HAMAP-Rule" id="MF_02214"/>
    </source>
</evidence>
<dbReference type="Pfam" id="PF08353">
    <property type="entry name" value="MurT_C"/>
    <property type="match status" value="1"/>
</dbReference>
<organism evidence="5 7">
    <name type="scientific">Hominibacterium faecale</name>
    <dbReference type="NCBI Taxonomy" id="2839743"/>
    <lineage>
        <taxon>Bacteria</taxon>
        <taxon>Bacillati</taxon>
        <taxon>Bacillota</taxon>
        <taxon>Clostridia</taxon>
        <taxon>Peptostreptococcales</taxon>
        <taxon>Anaerovoracaceae</taxon>
        <taxon>Hominibacterium</taxon>
    </lineage>
</organism>
<comment type="pathway">
    <text evidence="1 2">Cell wall biogenesis; peptidoglycan biosynthesis.</text>
</comment>
<keyword evidence="2 5" id="KW-0436">Ligase</keyword>
<dbReference type="GO" id="GO:0016881">
    <property type="term" value="F:acid-amino acid ligase activity"/>
    <property type="evidence" value="ECO:0007669"/>
    <property type="project" value="InterPro"/>
</dbReference>
<dbReference type="GO" id="GO:0008360">
    <property type="term" value="P:regulation of cell shape"/>
    <property type="evidence" value="ECO:0007669"/>
    <property type="project" value="UniProtKB-KW"/>
</dbReference>
<proteinExistence type="inferred from homology"/>
<feature type="binding site" evidence="2">
    <location>
        <position position="212"/>
    </location>
    <ligand>
        <name>Zn(2+)</name>
        <dbReference type="ChEBI" id="CHEBI:29105"/>
    </ligand>
</feature>
<dbReference type="Gene3D" id="3.40.1190.10">
    <property type="entry name" value="Mur-like, catalytic domain"/>
    <property type="match status" value="1"/>
</dbReference>
<dbReference type="GO" id="GO:0009252">
    <property type="term" value="P:peptidoglycan biosynthetic process"/>
    <property type="evidence" value="ECO:0007669"/>
    <property type="project" value="UniProtKB-UniRule"/>
</dbReference>
<feature type="binding site" evidence="2">
    <location>
        <position position="215"/>
    </location>
    <ligand>
        <name>Zn(2+)</name>
        <dbReference type="ChEBI" id="CHEBI:29105"/>
    </ligand>
</feature>